<dbReference type="Proteomes" id="UP001370348">
    <property type="component" value="Chromosome"/>
</dbReference>
<evidence type="ECO:0000256" key="2">
    <source>
        <dbReference type="ARBA" id="ARBA00012438"/>
    </source>
</evidence>
<dbReference type="Gene3D" id="3.30.565.10">
    <property type="entry name" value="Histidine kinase-like ATPase, C-terminal domain"/>
    <property type="match status" value="1"/>
</dbReference>
<dbReference type="InterPro" id="IPR036097">
    <property type="entry name" value="HisK_dim/P_sf"/>
</dbReference>
<evidence type="ECO:0000313" key="10">
    <source>
        <dbReference type="Proteomes" id="UP001370348"/>
    </source>
</evidence>
<feature type="domain" description="Histidine kinase" evidence="8">
    <location>
        <begin position="347"/>
        <end position="564"/>
    </location>
</feature>
<dbReference type="RefSeq" id="WP_394824189.1">
    <property type="nucleotide sequence ID" value="NZ_CP089984.1"/>
</dbReference>
<evidence type="ECO:0000256" key="3">
    <source>
        <dbReference type="ARBA" id="ARBA00022553"/>
    </source>
</evidence>
<dbReference type="PANTHER" id="PTHR43711">
    <property type="entry name" value="TWO-COMPONENT HISTIDINE KINASE"/>
    <property type="match status" value="1"/>
</dbReference>
<dbReference type="SMART" id="SM00388">
    <property type="entry name" value="HisKA"/>
    <property type="match status" value="1"/>
</dbReference>
<comment type="catalytic activity">
    <reaction evidence="1">
        <text>ATP + protein L-histidine = ADP + protein N-phospho-L-histidine.</text>
        <dbReference type="EC" id="2.7.13.3"/>
    </reaction>
</comment>
<dbReference type="PRINTS" id="PR00344">
    <property type="entry name" value="BCTRLSENSOR"/>
</dbReference>
<dbReference type="EMBL" id="CP089984">
    <property type="protein sequence ID" value="WXB14567.1"/>
    <property type="molecule type" value="Genomic_DNA"/>
</dbReference>
<reference evidence="9 10" key="1">
    <citation type="submission" date="2021-12" db="EMBL/GenBank/DDBJ databases">
        <title>Discovery of the Pendulisporaceae a myxobacterial family with distinct sporulation behavior and unique specialized metabolism.</title>
        <authorList>
            <person name="Garcia R."/>
            <person name="Popoff A."/>
            <person name="Bader C.D."/>
            <person name="Loehr J."/>
            <person name="Walesch S."/>
            <person name="Walt C."/>
            <person name="Boldt J."/>
            <person name="Bunk B."/>
            <person name="Haeckl F.J.F.P.J."/>
            <person name="Gunesch A.P."/>
            <person name="Birkelbach J."/>
            <person name="Nuebel U."/>
            <person name="Pietschmann T."/>
            <person name="Bach T."/>
            <person name="Mueller R."/>
        </authorList>
    </citation>
    <scope>NUCLEOTIDE SEQUENCE [LARGE SCALE GENOMIC DNA]</scope>
    <source>
        <strain evidence="9 10">MSr11954</strain>
    </source>
</reference>
<name>A0ABZ2LUZ1_9BACT</name>
<dbReference type="EC" id="2.7.13.3" evidence="2"/>
<dbReference type="PANTHER" id="PTHR43711:SF26">
    <property type="entry name" value="SENSOR HISTIDINE KINASE RCSC"/>
    <property type="match status" value="1"/>
</dbReference>
<dbReference type="InterPro" id="IPR003594">
    <property type="entry name" value="HATPase_dom"/>
</dbReference>
<sequence length="592" mass="66891">MQHKGQKHMAEIVPTPNRAHSLGEKRGPERVVAPATKPLQNRTEEPEFNLRILWPLARYMEDRGGREQLDAFAKMAHLTAEDFERTNQWISWETFELILANAREILGDDESFKVACAHRLEETYGPVRFFFWAASPALMFKTTESASRFFSTVGKFELVDRGRNFARLRWTSSRPESRLMCLSRQAHGCKMPTFWGLPPAMVREHSCIARGDKACEYHYYWYSPRSGLFSVTSFALVALVTMQAAPGLLSTPIGWTLPLLAGALAHMYEMYRSDQADRTTREETTDALRRLVTEEAEARLEIVLLHQRQREWTRMLEEENAERSATLAQIAERVEHLQHAREKTLLGFSHDLRNPLTAIQFSADYLRDNVHMLDSEGKLVVQDLQSATSHMRTMLAELMVVASAQRNLMTFAPKTIEIAGLVERLRRRVRALVHGRENVRASVVATRAAPVSIEMDPLLLDRVLDNLLTNAAKYTDRGAITVEVDGTRGFLVIRVSDTGRGIKQEDLVKTFHAGGSDPHTRAKNSYGVGLSVVVHLLGRIGGTLEVMSKPGRGTTFWVRLPVKFEADSGPRLTENDTGDVLSRVVKIRKSTT</sequence>
<accession>A0ABZ2LUZ1</accession>
<organism evidence="9 10">
    <name type="scientific">Pendulispora albinea</name>
    <dbReference type="NCBI Taxonomy" id="2741071"/>
    <lineage>
        <taxon>Bacteria</taxon>
        <taxon>Pseudomonadati</taxon>
        <taxon>Myxococcota</taxon>
        <taxon>Myxococcia</taxon>
        <taxon>Myxococcales</taxon>
        <taxon>Sorangiineae</taxon>
        <taxon>Pendulisporaceae</taxon>
        <taxon>Pendulispora</taxon>
    </lineage>
</organism>
<proteinExistence type="predicted"/>
<dbReference type="SUPFAM" id="SSF55874">
    <property type="entry name" value="ATPase domain of HSP90 chaperone/DNA topoisomerase II/histidine kinase"/>
    <property type="match status" value="1"/>
</dbReference>
<keyword evidence="6" id="KW-0902">Two-component regulatory system</keyword>
<dbReference type="CDD" id="cd00082">
    <property type="entry name" value="HisKA"/>
    <property type="match status" value="1"/>
</dbReference>
<dbReference type="Pfam" id="PF02518">
    <property type="entry name" value="HATPase_c"/>
    <property type="match status" value="1"/>
</dbReference>
<feature type="region of interest" description="Disordered" evidence="7">
    <location>
        <begin position="1"/>
        <end position="30"/>
    </location>
</feature>
<dbReference type="InterPro" id="IPR003661">
    <property type="entry name" value="HisK_dim/P_dom"/>
</dbReference>
<evidence type="ECO:0000259" key="8">
    <source>
        <dbReference type="PROSITE" id="PS50109"/>
    </source>
</evidence>
<dbReference type="PROSITE" id="PS50109">
    <property type="entry name" value="HIS_KIN"/>
    <property type="match status" value="1"/>
</dbReference>
<keyword evidence="4" id="KW-0808">Transferase</keyword>
<dbReference type="InterPro" id="IPR004358">
    <property type="entry name" value="Sig_transdc_His_kin-like_C"/>
</dbReference>
<evidence type="ECO:0000313" key="9">
    <source>
        <dbReference type="EMBL" id="WXB14567.1"/>
    </source>
</evidence>
<dbReference type="InterPro" id="IPR036890">
    <property type="entry name" value="HATPase_C_sf"/>
</dbReference>
<dbReference type="SMART" id="SM00387">
    <property type="entry name" value="HATPase_c"/>
    <property type="match status" value="1"/>
</dbReference>
<evidence type="ECO:0000256" key="5">
    <source>
        <dbReference type="ARBA" id="ARBA00022777"/>
    </source>
</evidence>
<evidence type="ECO:0000256" key="7">
    <source>
        <dbReference type="SAM" id="MobiDB-lite"/>
    </source>
</evidence>
<keyword evidence="5 9" id="KW-0418">Kinase</keyword>
<gene>
    <name evidence="9" type="ORF">LZC94_42925</name>
</gene>
<dbReference type="Pfam" id="PF00512">
    <property type="entry name" value="HisKA"/>
    <property type="match status" value="1"/>
</dbReference>
<evidence type="ECO:0000256" key="4">
    <source>
        <dbReference type="ARBA" id="ARBA00022679"/>
    </source>
</evidence>
<keyword evidence="3" id="KW-0597">Phosphoprotein</keyword>
<dbReference type="InterPro" id="IPR050736">
    <property type="entry name" value="Sensor_HK_Regulatory"/>
</dbReference>
<dbReference type="GO" id="GO:0016301">
    <property type="term" value="F:kinase activity"/>
    <property type="evidence" value="ECO:0007669"/>
    <property type="project" value="UniProtKB-KW"/>
</dbReference>
<keyword evidence="10" id="KW-1185">Reference proteome</keyword>
<dbReference type="InterPro" id="IPR005467">
    <property type="entry name" value="His_kinase_dom"/>
</dbReference>
<protein>
    <recommendedName>
        <fullName evidence="2">histidine kinase</fullName>
        <ecNumber evidence="2">2.7.13.3</ecNumber>
    </recommendedName>
</protein>
<dbReference type="Gene3D" id="1.10.287.130">
    <property type="match status" value="1"/>
</dbReference>
<evidence type="ECO:0000256" key="6">
    <source>
        <dbReference type="ARBA" id="ARBA00023012"/>
    </source>
</evidence>
<dbReference type="SUPFAM" id="SSF47384">
    <property type="entry name" value="Homodimeric domain of signal transducing histidine kinase"/>
    <property type="match status" value="1"/>
</dbReference>
<evidence type="ECO:0000256" key="1">
    <source>
        <dbReference type="ARBA" id="ARBA00000085"/>
    </source>
</evidence>